<keyword evidence="1" id="KW-0863">Zinc-finger</keyword>
<dbReference type="GO" id="GO:0003676">
    <property type="term" value="F:nucleic acid binding"/>
    <property type="evidence" value="ECO:0007669"/>
    <property type="project" value="InterPro"/>
</dbReference>
<dbReference type="PROSITE" id="PS50158">
    <property type="entry name" value="ZF_CCHC"/>
    <property type="match status" value="1"/>
</dbReference>
<feature type="region of interest" description="Disordered" evidence="2">
    <location>
        <begin position="53"/>
        <end position="80"/>
    </location>
</feature>
<dbReference type="EMBL" id="VOIH02000004">
    <property type="protein sequence ID" value="KAF3448351.1"/>
    <property type="molecule type" value="Genomic_DNA"/>
</dbReference>
<name>A0A8K0H9C0_9ROSA</name>
<dbReference type="PANTHER" id="PTHR48453:SF1">
    <property type="entry name" value="CCHC-TYPE DOMAIN-CONTAINING PROTEIN"/>
    <property type="match status" value="1"/>
</dbReference>
<reference evidence="4" key="1">
    <citation type="submission" date="2020-03" db="EMBL/GenBank/DDBJ databases">
        <title>A high-quality chromosome-level genome assembly of a woody plant with both climbing and erect habits, Rhamnella rubrinervis.</title>
        <authorList>
            <person name="Lu Z."/>
            <person name="Yang Y."/>
            <person name="Zhu X."/>
            <person name="Sun Y."/>
        </authorList>
    </citation>
    <scope>NUCLEOTIDE SEQUENCE</scope>
    <source>
        <strain evidence="4">BYM</strain>
        <tissue evidence="4">Leaf</tissue>
    </source>
</reference>
<keyword evidence="1" id="KW-0862">Zinc</keyword>
<feature type="compositionally biased region" description="Basic residues" evidence="2">
    <location>
        <begin position="53"/>
        <end position="67"/>
    </location>
</feature>
<dbReference type="Proteomes" id="UP000796880">
    <property type="component" value="Unassembled WGS sequence"/>
</dbReference>
<comment type="caution">
    <text evidence="4">The sequence shown here is derived from an EMBL/GenBank/DDBJ whole genome shotgun (WGS) entry which is preliminary data.</text>
</comment>
<dbReference type="CDD" id="cd23022">
    <property type="entry name" value="zf-HIT_DDX59"/>
    <property type="match status" value="1"/>
</dbReference>
<evidence type="ECO:0000259" key="3">
    <source>
        <dbReference type="PROSITE" id="PS50158"/>
    </source>
</evidence>
<keyword evidence="1" id="KW-0479">Metal-binding</keyword>
<feature type="compositionally biased region" description="Basic and acidic residues" evidence="2">
    <location>
        <begin position="138"/>
        <end position="149"/>
    </location>
</feature>
<evidence type="ECO:0000256" key="2">
    <source>
        <dbReference type="SAM" id="MobiDB-lite"/>
    </source>
</evidence>
<evidence type="ECO:0000313" key="5">
    <source>
        <dbReference type="Proteomes" id="UP000796880"/>
    </source>
</evidence>
<dbReference type="AlphaFoldDB" id="A0A8K0H9C0"/>
<dbReference type="GO" id="GO:0008270">
    <property type="term" value="F:zinc ion binding"/>
    <property type="evidence" value="ECO:0007669"/>
    <property type="project" value="UniProtKB-KW"/>
</dbReference>
<protein>
    <recommendedName>
        <fullName evidence="3">CCHC-type domain-containing protein</fullName>
    </recommendedName>
</protein>
<feature type="domain" description="CCHC-type" evidence="3">
    <location>
        <begin position="243"/>
        <end position="256"/>
    </location>
</feature>
<dbReference type="Gene3D" id="3.30.60.220">
    <property type="match status" value="1"/>
</dbReference>
<dbReference type="Pfam" id="PF04438">
    <property type="entry name" value="zf-HIT"/>
    <property type="match status" value="1"/>
</dbReference>
<feature type="region of interest" description="Disordered" evidence="2">
    <location>
        <begin position="115"/>
        <end position="151"/>
    </location>
</feature>
<evidence type="ECO:0000256" key="1">
    <source>
        <dbReference type="PROSITE-ProRule" id="PRU00047"/>
    </source>
</evidence>
<dbReference type="InterPro" id="IPR001878">
    <property type="entry name" value="Znf_CCHC"/>
</dbReference>
<proteinExistence type="predicted"/>
<organism evidence="4 5">
    <name type="scientific">Rhamnella rubrinervis</name>
    <dbReference type="NCBI Taxonomy" id="2594499"/>
    <lineage>
        <taxon>Eukaryota</taxon>
        <taxon>Viridiplantae</taxon>
        <taxon>Streptophyta</taxon>
        <taxon>Embryophyta</taxon>
        <taxon>Tracheophyta</taxon>
        <taxon>Spermatophyta</taxon>
        <taxon>Magnoliopsida</taxon>
        <taxon>eudicotyledons</taxon>
        <taxon>Gunneridae</taxon>
        <taxon>Pentapetalae</taxon>
        <taxon>rosids</taxon>
        <taxon>fabids</taxon>
        <taxon>Rosales</taxon>
        <taxon>Rhamnaceae</taxon>
        <taxon>rhamnoid group</taxon>
        <taxon>Rhamneae</taxon>
        <taxon>Rhamnella</taxon>
    </lineage>
</organism>
<evidence type="ECO:0000313" key="4">
    <source>
        <dbReference type="EMBL" id="KAF3448351.1"/>
    </source>
</evidence>
<feature type="compositionally biased region" description="Basic and acidic residues" evidence="2">
    <location>
        <begin position="68"/>
        <end position="80"/>
    </location>
</feature>
<accession>A0A8K0H9C0</accession>
<feature type="region of interest" description="Disordered" evidence="2">
    <location>
        <begin position="468"/>
        <end position="505"/>
    </location>
</feature>
<sequence length="505" mass="57072">MGTRTNIYKNPSIAYKKDLSISSILQNLKAYNVATGNASATEEQPLVDENKVCRKRRFDRKPPPRRKREIEDKDGPLSHQEYIDKIRNEVRSSQAYEELSADVLGTSNSGVNLVEYESDESSSSEHEEKQDPPNSGNKEFDGVKSRSEQRFPVPGEPVCVVCGKFGEYICNETDDDICSMDCKAELLEIRKVSEGPLRNERTDAFSSGLKCTLPIPEIEEEDTWDFNRNRWSRKRSKLCAYECLKCQRPGHLAEDCLVNKEATGENKSSSISRDLLELYKRCHQLGRNLSAAKCNACSSTLSLATCLSCSTVICDNAGHLNEHIKTHPSHQQFYSHKLKRLVKCSKSTCKVTDIKDLLACQYCFDKAFDRFYDMYTATWKGSGLSIIWGSISCEDHFTWHMMNCPNANVEDSAYIISGKAKNHKHANVSIKSMLGALQRSGSASEKEVDEELVESYHLQKSDQVYVQRIDDDNEDVDDGNLIQHSNSNGETETSNNYFEEEAKGF</sequence>
<dbReference type="PANTHER" id="PTHR48453">
    <property type="entry name" value="CCHC-TYPE DOMAIN-CONTAINING PROTEIN"/>
    <property type="match status" value="1"/>
</dbReference>
<feature type="compositionally biased region" description="Low complexity" evidence="2">
    <location>
        <begin position="485"/>
        <end position="496"/>
    </location>
</feature>
<gene>
    <name evidence="4" type="ORF">FNV43_RR09064</name>
</gene>
<dbReference type="InterPro" id="IPR007529">
    <property type="entry name" value="Znf_HIT"/>
</dbReference>
<keyword evidence="5" id="KW-1185">Reference proteome</keyword>
<dbReference type="OrthoDB" id="10070154at2759"/>